<sequence>MTCACQRQYVGDCSEFDVLGSTVQEMVIGRSIYAYAGVGNQGEGFRLGFGVLAFHPPPAQDLNVLSSKGLFGVHLSRGRATPLVVETSPGLLKSQDGNAFSFTLVFDIEFDRLIWARIALFSYPRSLNGSDGVFNSALFLCFR</sequence>
<keyword evidence="2" id="KW-1185">Reference proteome</keyword>
<organism evidence="1 2">
    <name type="scientific">Moniliophthora roreri (strain MCA 2997)</name>
    <name type="common">Cocoa frosty pod rot fungus</name>
    <name type="synonym">Crinipellis roreri</name>
    <dbReference type="NCBI Taxonomy" id="1381753"/>
    <lineage>
        <taxon>Eukaryota</taxon>
        <taxon>Fungi</taxon>
        <taxon>Dikarya</taxon>
        <taxon>Basidiomycota</taxon>
        <taxon>Agaricomycotina</taxon>
        <taxon>Agaricomycetes</taxon>
        <taxon>Agaricomycetidae</taxon>
        <taxon>Agaricales</taxon>
        <taxon>Marasmiineae</taxon>
        <taxon>Marasmiaceae</taxon>
        <taxon>Moniliophthora</taxon>
    </lineage>
</organism>
<comment type="caution">
    <text evidence="1">The sequence shown here is derived from an EMBL/GenBank/DDBJ whole genome shotgun (WGS) entry which is preliminary data.</text>
</comment>
<dbReference type="EMBL" id="AWSO01000450">
    <property type="protein sequence ID" value="ESK90372.1"/>
    <property type="molecule type" value="Genomic_DNA"/>
</dbReference>
<reference evidence="1 2" key="1">
    <citation type="journal article" date="2014" name="BMC Genomics">
        <title>Genome and secretome analysis of the hemibiotrophic fungal pathogen, Moniliophthora roreri, which causes frosty pod rot disease of cacao: mechanisms of the biotrophic and necrotrophic phases.</title>
        <authorList>
            <person name="Meinhardt L.W."/>
            <person name="Costa G.G.L."/>
            <person name="Thomazella D.P.T."/>
            <person name="Teixeira P.J.P.L."/>
            <person name="Carazzolle M.F."/>
            <person name="Schuster S.C."/>
            <person name="Carlson J.E."/>
            <person name="Guiltinan M.J."/>
            <person name="Mieczkowski P."/>
            <person name="Farmer A."/>
            <person name="Ramaraj T."/>
            <person name="Crozier J."/>
            <person name="Davis R.E."/>
            <person name="Shao J."/>
            <person name="Melnick R.L."/>
            <person name="Pereira G.A.G."/>
            <person name="Bailey B.A."/>
        </authorList>
    </citation>
    <scope>NUCLEOTIDE SEQUENCE [LARGE SCALE GENOMIC DNA]</scope>
    <source>
        <strain evidence="1 2">MCA 2997</strain>
    </source>
</reference>
<gene>
    <name evidence="1" type="ORF">Moror_13710</name>
</gene>
<evidence type="ECO:0000313" key="2">
    <source>
        <dbReference type="Proteomes" id="UP000017559"/>
    </source>
</evidence>
<evidence type="ECO:0000313" key="1">
    <source>
        <dbReference type="EMBL" id="ESK90372.1"/>
    </source>
</evidence>
<protein>
    <submittedName>
        <fullName evidence="1">Uncharacterized protein</fullName>
    </submittedName>
</protein>
<accession>V2X9F1</accession>
<proteinExistence type="predicted"/>
<dbReference type="HOGENOM" id="CLU_1806678_0_0_1"/>
<dbReference type="KEGG" id="mrr:Moror_13710"/>
<dbReference type="AlphaFoldDB" id="V2X9F1"/>
<name>V2X9F1_MONRO</name>
<dbReference type="Proteomes" id="UP000017559">
    <property type="component" value="Unassembled WGS sequence"/>
</dbReference>